<feature type="region of interest" description="Disordered" evidence="1">
    <location>
        <begin position="543"/>
        <end position="691"/>
    </location>
</feature>
<dbReference type="EMBL" id="BSXN01001489">
    <property type="protein sequence ID" value="GME73265.1"/>
    <property type="molecule type" value="Genomic_DNA"/>
</dbReference>
<keyword evidence="3" id="KW-1185">Reference proteome</keyword>
<feature type="region of interest" description="Disordered" evidence="1">
    <location>
        <begin position="755"/>
        <end position="805"/>
    </location>
</feature>
<protein>
    <submittedName>
        <fullName evidence="2">Unnamed protein product</fullName>
    </submittedName>
</protein>
<dbReference type="AlphaFoldDB" id="A0A9W6T3B6"/>
<sequence>MKDGPVKPVPHLPWIPYEYNIMKELFKLKILSPGISREKYNIFVNDILIYWPCISLPKDYNFDYLLEREPLILLGFIAVTCLNQPDLHDTLLYYLEGNLAQRVSISGDITVNLIQIYLVLSLWGSPPRKWGSYKHQMSLLTALDLSLCLDLGNEKFRDSSNVLKSNSEERKIIRAYIGVYTCCGSLGLSLPRFKVVSWTKNHEKCCNILLTGESNRQDKFLCYYARLISIGEEIFSFLCPDAIGGPNAMAFMNMNNANNNNTGNDIISNGPVTNTSWSHEHLRTMMIGYEKRMQKLAIESELLNHDSKERNLLSIIYYQLLMTMYDYVVCRVLMKRDVLNEVYIETLSRLIRASEKVIDSFVNLCDQTDYFPTFFYYRPMHALVALIRARLLVRSQRLDLEVNVEREYDRVCSSLDTISKKSLVANKMKAILSRVDKWMKVSNKFSKDGANSSMVTLLDELGKEKAIEVIKVTKTKKAAAAVAAAAAAATAAAGSSSSTLLTEISNSNTISANSKNAGDNGNLHPGAKAHFNKFIHHNFDSVSQMKRTHSTANQPSTGATTTTNNDGSSSTTTPIKSNKQQKKDSKHTPNSSSSASGATSTVLSTSTSSTSENSTPVKSVNNTSRGTNTTVVTPLSSRSNTNNKLYNNQSRSRSSNIDRSADSSQVQQQQPQQQQSQQSQQQQQQSQQQQNYQNFIPSPIGYTYSEYAPSPLMQTRSNSINAVNNGNNGNGNGGNGGNNRINKSVQNLSQLPSDQISQVRQDPITANQQQQPLQPPPPPQQQFEDTPFNSSDIPPQTPSNLLNDDHFTTKSLADIFMQIDSDIINFMASSNNNPNYSNIPQGDIPPSQFQQNYQQQQQNMDSGQQGNNSQSNLFNPNYIGDFQNIDNGFYQNEYNSNFMNYNNFSGNNNNEEGDGGLPPPPQQQQQQTAPQQGQPSQRQGPSEQLQNGEYFMVSQNTDNSSNNDNKNIFGEVEGYGFW</sequence>
<feature type="compositionally biased region" description="Low complexity" evidence="1">
    <location>
        <begin position="847"/>
        <end position="872"/>
    </location>
</feature>
<accession>A0A9W6T3B6</accession>
<feature type="compositionally biased region" description="Polar residues" evidence="1">
    <location>
        <begin position="755"/>
        <end position="767"/>
    </location>
</feature>
<evidence type="ECO:0000313" key="3">
    <source>
        <dbReference type="Proteomes" id="UP001165120"/>
    </source>
</evidence>
<feature type="compositionally biased region" description="Low complexity" evidence="1">
    <location>
        <begin position="663"/>
        <end position="690"/>
    </location>
</feature>
<comment type="caution">
    <text evidence="2">The sequence shown here is derived from an EMBL/GenBank/DDBJ whole genome shotgun (WGS) entry which is preliminary data.</text>
</comment>
<feature type="compositionally biased region" description="Low complexity" evidence="1">
    <location>
        <begin position="551"/>
        <end position="574"/>
    </location>
</feature>
<gene>
    <name evidence="2" type="ORF">Cboi02_000397300</name>
</gene>
<organism evidence="2 3">
    <name type="scientific">Candida boidinii</name>
    <name type="common">Yeast</name>
    <dbReference type="NCBI Taxonomy" id="5477"/>
    <lineage>
        <taxon>Eukaryota</taxon>
        <taxon>Fungi</taxon>
        <taxon>Dikarya</taxon>
        <taxon>Ascomycota</taxon>
        <taxon>Saccharomycotina</taxon>
        <taxon>Pichiomycetes</taxon>
        <taxon>Pichiales</taxon>
        <taxon>Pichiaceae</taxon>
        <taxon>Ogataea</taxon>
        <taxon>Ogataea/Candida clade</taxon>
    </lineage>
</organism>
<evidence type="ECO:0000256" key="1">
    <source>
        <dbReference type="SAM" id="MobiDB-lite"/>
    </source>
</evidence>
<feature type="compositionally biased region" description="Polar residues" evidence="1">
    <location>
        <begin position="618"/>
        <end position="658"/>
    </location>
</feature>
<feature type="compositionally biased region" description="Low complexity" evidence="1">
    <location>
        <begin position="923"/>
        <end position="944"/>
    </location>
</feature>
<feature type="compositionally biased region" description="Polar residues" evidence="1">
    <location>
        <begin position="783"/>
        <end position="802"/>
    </location>
</feature>
<feature type="compositionally biased region" description="Low complexity" evidence="1">
    <location>
        <begin position="900"/>
        <end position="910"/>
    </location>
</feature>
<feature type="compositionally biased region" description="Low complexity" evidence="1">
    <location>
        <begin position="956"/>
        <end position="967"/>
    </location>
</feature>
<feature type="compositionally biased region" description="Low complexity" evidence="1">
    <location>
        <begin position="588"/>
        <end position="617"/>
    </location>
</feature>
<feature type="region of interest" description="Disordered" evidence="1">
    <location>
        <begin position="900"/>
        <end position="969"/>
    </location>
</feature>
<evidence type="ECO:0000313" key="2">
    <source>
        <dbReference type="EMBL" id="GME73265.1"/>
    </source>
</evidence>
<feature type="region of interest" description="Disordered" evidence="1">
    <location>
        <begin position="717"/>
        <end position="743"/>
    </location>
</feature>
<reference evidence="2" key="1">
    <citation type="submission" date="2023-04" db="EMBL/GenBank/DDBJ databases">
        <title>Candida boidinii NBRC 10035.</title>
        <authorList>
            <person name="Ichikawa N."/>
            <person name="Sato H."/>
            <person name="Tonouchi N."/>
        </authorList>
    </citation>
    <scope>NUCLEOTIDE SEQUENCE</scope>
    <source>
        <strain evidence="2">NBRC 10035</strain>
    </source>
</reference>
<dbReference type="Proteomes" id="UP001165120">
    <property type="component" value="Unassembled WGS sequence"/>
</dbReference>
<feature type="compositionally biased region" description="Gly residues" evidence="1">
    <location>
        <begin position="728"/>
        <end position="737"/>
    </location>
</feature>
<feature type="region of interest" description="Disordered" evidence="1">
    <location>
        <begin position="834"/>
        <end position="879"/>
    </location>
</feature>
<name>A0A9W6T3B6_CANBO</name>
<proteinExistence type="predicted"/>